<dbReference type="InterPro" id="IPR027266">
    <property type="entry name" value="TrmE/GcvT-like"/>
</dbReference>
<dbReference type="GO" id="GO:0005525">
    <property type="term" value="F:GTP binding"/>
    <property type="evidence" value="ECO:0007669"/>
    <property type="project" value="UniProtKB-KW"/>
</dbReference>
<dbReference type="CDD" id="cd04164">
    <property type="entry name" value="trmE"/>
    <property type="match status" value="1"/>
</dbReference>
<evidence type="ECO:0000256" key="5">
    <source>
        <dbReference type="RuleBase" id="RU003313"/>
    </source>
</evidence>
<keyword evidence="4 5" id="KW-0342">GTP-binding</keyword>
<dbReference type="Gene3D" id="3.30.1360.120">
    <property type="entry name" value="Probable tRNA modification gtpase trme, domain 1"/>
    <property type="match status" value="1"/>
</dbReference>
<organism evidence="7 8">
    <name type="scientific">Dimorphilus gyrociliatus</name>
    <dbReference type="NCBI Taxonomy" id="2664684"/>
    <lineage>
        <taxon>Eukaryota</taxon>
        <taxon>Metazoa</taxon>
        <taxon>Spiralia</taxon>
        <taxon>Lophotrochozoa</taxon>
        <taxon>Annelida</taxon>
        <taxon>Polychaeta</taxon>
        <taxon>Polychaeta incertae sedis</taxon>
        <taxon>Dinophilidae</taxon>
        <taxon>Dimorphilus</taxon>
    </lineage>
</organism>
<dbReference type="GO" id="GO:0003924">
    <property type="term" value="F:GTPase activity"/>
    <property type="evidence" value="ECO:0007669"/>
    <property type="project" value="InterPro"/>
</dbReference>
<feature type="domain" description="TrmE-type G" evidence="6">
    <location>
        <begin position="180"/>
        <end position="327"/>
    </location>
</feature>
<dbReference type="PROSITE" id="PS51709">
    <property type="entry name" value="G_TRME"/>
    <property type="match status" value="1"/>
</dbReference>
<dbReference type="Gene3D" id="3.40.50.300">
    <property type="entry name" value="P-loop containing nucleotide triphosphate hydrolases"/>
    <property type="match status" value="1"/>
</dbReference>
<dbReference type="NCBIfam" id="TIGR00231">
    <property type="entry name" value="small_GTP"/>
    <property type="match status" value="1"/>
</dbReference>
<sequence>MRKLPISRKSLLRNVYNPISNDRIDQALVTWFPAPASFTGEDCVEIHAHGGKAVVSAILQSLSNLPDFRPAEAGDFTKRAFTNGKLDLTQVEALADLIAAETEAQRSLAIRQLGGELGLLYEQWRRDLIECCAFIEAYIDFGEEENLDFDIKVNDRIKCLSNEIKCHHSETKNAERIRVGVKVAILGRPNVGKSSLFNRLVGRERAIVSPYAGTTRDILDAALDINSYAVILTDTAGLRDDMKIDIVEQEGIKRAIQTASEADLKLLVVDATDGDVPSEIKTDENTIIIWNKVDLLKEPIVQDGIKLSCKTGNGMDELIETLSEKVEHLCINPNSPNPISSNARHSYHCKLCLESLENYSKLIKQDIVLAANELQIAINHMSKLTGTITNDDILNVIFSEFCIGK</sequence>
<dbReference type="InterPro" id="IPR005225">
    <property type="entry name" value="Small_GTP-bd"/>
</dbReference>
<dbReference type="SUPFAM" id="SSF116878">
    <property type="entry name" value="TrmE connector domain"/>
    <property type="match status" value="1"/>
</dbReference>
<dbReference type="NCBIfam" id="NF003661">
    <property type="entry name" value="PRK05291.1-3"/>
    <property type="match status" value="1"/>
</dbReference>
<dbReference type="OrthoDB" id="188276at2759"/>
<dbReference type="Gene3D" id="1.20.120.430">
    <property type="entry name" value="tRNA modification GTPase MnmE domain 2"/>
    <property type="match status" value="1"/>
</dbReference>
<dbReference type="InterPro" id="IPR004520">
    <property type="entry name" value="GTPase_MnmE"/>
</dbReference>
<evidence type="ECO:0000256" key="1">
    <source>
        <dbReference type="ARBA" id="ARBA00011043"/>
    </source>
</evidence>
<dbReference type="Pfam" id="PF12631">
    <property type="entry name" value="MnmE_helical"/>
    <property type="match status" value="1"/>
</dbReference>
<dbReference type="InterPro" id="IPR006073">
    <property type="entry name" value="GTP-bd"/>
</dbReference>
<keyword evidence="2 5" id="KW-0819">tRNA processing</keyword>
<dbReference type="InterPro" id="IPR018948">
    <property type="entry name" value="GTP-bd_TrmE_N"/>
</dbReference>
<evidence type="ECO:0000313" key="7">
    <source>
        <dbReference type="EMBL" id="CAD5122522.1"/>
    </source>
</evidence>
<dbReference type="GO" id="GO:0002098">
    <property type="term" value="P:tRNA wobble uridine modification"/>
    <property type="evidence" value="ECO:0007669"/>
    <property type="project" value="TreeGrafter"/>
</dbReference>
<dbReference type="Proteomes" id="UP000549394">
    <property type="component" value="Unassembled WGS sequence"/>
</dbReference>
<dbReference type="SUPFAM" id="SSF52540">
    <property type="entry name" value="P-loop containing nucleoside triphosphate hydrolases"/>
    <property type="match status" value="1"/>
</dbReference>
<keyword evidence="8" id="KW-1185">Reference proteome</keyword>
<dbReference type="InterPro" id="IPR025867">
    <property type="entry name" value="MnmE_helical"/>
</dbReference>
<dbReference type="InterPro" id="IPR027368">
    <property type="entry name" value="MnmE_dom2"/>
</dbReference>
<dbReference type="PANTHER" id="PTHR42714">
    <property type="entry name" value="TRNA MODIFICATION GTPASE GTPBP3"/>
    <property type="match status" value="1"/>
</dbReference>
<dbReference type="Pfam" id="PF10396">
    <property type="entry name" value="TrmE_N"/>
    <property type="match status" value="1"/>
</dbReference>
<name>A0A7I8W2Y7_9ANNE</name>
<accession>A0A7I8W2Y7</accession>
<evidence type="ECO:0000313" key="8">
    <source>
        <dbReference type="Proteomes" id="UP000549394"/>
    </source>
</evidence>
<dbReference type="AlphaFoldDB" id="A0A7I8W2Y7"/>
<dbReference type="InterPro" id="IPR031168">
    <property type="entry name" value="G_TrmE"/>
</dbReference>
<dbReference type="GO" id="GO:0030488">
    <property type="term" value="P:tRNA methylation"/>
    <property type="evidence" value="ECO:0007669"/>
    <property type="project" value="TreeGrafter"/>
</dbReference>
<proteinExistence type="inferred from homology"/>
<evidence type="ECO:0000256" key="2">
    <source>
        <dbReference type="ARBA" id="ARBA00022694"/>
    </source>
</evidence>
<dbReference type="HAMAP" id="MF_00379">
    <property type="entry name" value="GTPase_MnmE"/>
    <property type="match status" value="1"/>
</dbReference>
<comment type="similarity">
    <text evidence="1 5">Belongs to the TRAFAC class TrmE-Era-EngA-EngB-Septin-like GTPase superfamily. TrmE GTPase family.</text>
</comment>
<evidence type="ECO:0000256" key="3">
    <source>
        <dbReference type="ARBA" id="ARBA00022741"/>
    </source>
</evidence>
<dbReference type="CDD" id="cd14858">
    <property type="entry name" value="TrmE_N"/>
    <property type="match status" value="1"/>
</dbReference>
<dbReference type="Pfam" id="PF01926">
    <property type="entry name" value="MMR_HSR1"/>
    <property type="match status" value="1"/>
</dbReference>
<comment type="caution">
    <text evidence="7">The sequence shown here is derived from an EMBL/GenBank/DDBJ whole genome shotgun (WGS) entry which is preliminary data.</text>
</comment>
<evidence type="ECO:0000256" key="4">
    <source>
        <dbReference type="ARBA" id="ARBA00023134"/>
    </source>
</evidence>
<dbReference type="EMBL" id="CAJFCJ010000017">
    <property type="protein sequence ID" value="CAD5122522.1"/>
    <property type="molecule type" value="Genomic_DNA"/>
</dbReference>
<protein>
    <recommendedName>
        <fullName evidence="6">TrmE-type G domain-containing protein</fullName>
    </recommendedName>
</protein>
<dbReference type="GO" id="GO:0005737">
    <property type="term" value="C:cytoplasm"/>
    <property type="evidence" value="ECO:0007669"/>
    <property type="project" value="TreeGrafter"/>
</dbReference>
<reference evidence="7 8" key="1">
    <citation type="submission" date="2020-08" db="EMBL/GenBank/DDBJ databases">
        <authorList>
            <person name="Hejnol A."/>
        </authorList>
    </citation>
    <scope>NUCLEOTIDE SEQUENCE [LARGE SCALE GENOMIC DNA]</scope>
</reference>
<keyword evidence="3 5" id="KW-0547">Nucleotide-binding</keyword>
<gene>
    <name evidence="7" type="ORF">DGYR_LOCUS10323</name>
</gene>
<dbReference type="NCBIfam" id="TIGR00450">
    <property type="entry name" value="mnmE_trmE_thdF"/>
    <property type="match status" value="1"/>
</dbReference>
<evidence type="ECO:0000259" key="6">
    <source>
        <dbReference type="PROSITE" id="PS51709"/>
    </source>
</evidence>
<dbReference type="PANTHER" id="PTHR42714:SF2">
    <property type="entry name" value="TRNA MODIFICATION GTPASE GTPBP3, MITOCHONDRIAL"/>
    <property type="match status" value="1"/>
</dbReference>
<dbReference type="InterPro" id="IPR027417">
    <property type="entry name" value="P-loop_NTPase"/>
</dbReference>